<dbReference type="InterPro" id="IPR036864">
    <property type="entry name" value="Zn2-C6_fun-type_DNA-bd_sf"/>
</dbReference>
<evidence type="ECO:0000256" key="8">
    <source>
        <dbReference type="SAM" id="MobiDB-lite"/>
    </source>
</evidence>
<accession>A0A3M7GGP4</accession>
<dbReference type="VEuPathDB" id="FungiDB:BTJ68_04727"/>
<dbReference type="PANTHER" id="PTHR47782">
    <property type="entry name" value="ZN(II)2CYS6 TRANSCRIPTION FACTOR (EUROFUNG)-RELATED"/>
    <property type="match status" value="1"/>
</dbReference>
<comment type="caution">
    <text evidence="10">The sequence shown here is derived from an EMBL/GenBank/DDBJ whole genome shotgun (WGS) entry which is preliminary data.</text>
</comment>
<keyword evidence="2" id="KW-0479">Metal-binding</keyword>
<feature type="region of interest" description="Disordered" evidence="8">
    <location>
        <begin position="639"/>
        <end position="661"/>
    </location>
</feature>
<dbReference type="GO" id="GO:0000981">
    <property type="term" value="F:DNA-binding transcription factor activity, RNA polymerase II-specific"/>
    <property type="evidence" value="ECO:0007669"/>
    <property type="project" value="InterPro"/>
</dbReference>
<dbReference type="PROSITE" id="PS00463">
    <property type="entry name" value="ZN2_CY6_FUNGAL_1"/>
    <property type="match status" value="1"/>
</dbReference>
<dbReference type="Proteomes" id="UP000281468">
    <property type="component" value="Unassembled WGS sequence"/>
</dbReference>
<feature type="domain" description="Zn(2)-C6 fungal-type" evidence="9">
    <location>
        <begin position="27"/>
        <end position="59"/>
    </location>
</feature>
<feature type="compositionally biased region" description="Polar residues" evidence="8">
    <location>
        <begin position="727"/>
        <end position="747"/>
    </location>
</feature>
<dbReference type="PROSITE" id="PS50048">
    <property type="entry name" value="ZN2_CY6_FUNGAL_2"/>
    <property type="match status" value="1"/>
</dbReference>
<organism evidence="10 11">
    <name type="scientific">Hortaea werneckii</name>
    <name type="common">Black yeast</name>
    <name type="synonym">Cladosporium werneckii</name>
    <dbReference type="NCBI Taxonomy" id="91943"/>
    <lineage>
        <taxon>Eukaryota</taxon>
        <taxon>Fungi</taxon>
        <taxon>Dikarya</taxon>
        <taxon>Ascomycota</taxon>
        <taxon>Pezizomycotina</taxon>
        <taxon>Dothideomycetes</taxon>
        <taxon>Dothideomycetidae</taxon>
        <taxon>Mycosphaerellales</taxon>
        <taxon>Teratosphaeriaceae</taxon>
        <taxon>Hortaea</taxon>
    </lineage>
</organism>
<name>A0A3M7GGP4_HORWE</name>
<dbReference type="GO" id="GO:0006351">
    <property type="term" value="P:DNA-templated transcription"/>
    <property type="evidence" value="ECO:0007669"/>
    <property type="project" value="InterPro"/>
</dbReference>
<keyword evidence="3" id="KW-0862">Zinc</keyword>
<evidence type="ECO:0000259" key="9">
    <source>
        <dbReference type="PROSITE" id="PS50048"/>
    </source>
</evidence>
<evidence type="ECO:0000256" key="7">
    <source>
        <dbReference type="ARBA" id="ARBA00023242"/>
    </source>
</evidence>
<feature type="region of interest" description="Disordered" evidence="8">
    <location>
        <begin position="933"/>
        <end position="1041"/>
    </location>
</feature>
<gene>
    <name evidence="10" type="ORF">D0862_06817</name>
</gene>
<sequence length="1387" mass="153790">MNVDEIDAATLMPLETPPLKVSRPVAACSRCRNAKIKCDGKLPACSSCEKNGRAAECTSTNDQFARGKERSYVSTLETRIDKLQARLEEAKARKPSVVSIPDDETAVPSRRESYNVPSLEHSSAGGSRAQRRKEASAIDDLVSDFGFLSVNATARDFYGFTSAMSYARLILSACSKDPLPSGTTKELPPRYAAASLIQHYLNNVFTLVPVFDEASFYGSVDNTYAQDTRKADPFDHWVVRMVLAIASASMSEQRGDQHYLEGIGHVCAALSHAEGVLHPGSISSVQALVMLTEYAMLDPHHFDSWSLIGAASRAMVDLGLHTDPPKGTPMTKGKLDLRRRVFWCVYVLDRSTSLVQTRAFSFSDDSVRVKIPFTKAPAVLPAATNKSGLQKPWVQSHEQALDLIHLRQIQSGWYTDLFQSGRTTWDEPYHYLWQTCEAMRKWFENISVTTNPSMRAFFELELLYSYIYVLSPSPRVPAISPFAAKLIFEYCIRYADLMLRLIDDANYTPPLTFYDAMRVYMTGRQFLDVLQHNTDPLLNGHIPPHPEVKPTTAPPPAMPVVNLPPGDTLQRFNTVRSIHCIKQISECLAKFGMRWGYMSWNQRYQSETASMLETLHLRLREFDGISAARRPSMWHASSSASSVTSSSAASQTYRSPQSLTSSSAVYRQPSITAHHMANFGDSGPAPQVTPPLYYHQQAPSQQPPMQPWETQTSFFEPPGGQAFSFGQPVSQPGRSSAHGNPNLQFANWSGYGGTSSIPDTLDEESAVPQDARSELFRQQSWVEDSDNSPARPSLVVSNETAPDTGSLPPQQTNQQPRPSEDSSSSQALYIGFARQMTSIPQQQETQMMPSSAESSSSQALYIRPRPRQQPVNLRRLVPSAPRTGDSSFRTEHHAARSGLIDQTSNARSHQRPRGLWQEGINIMEARHQARLATIEPESGTNSPLDEENDPVNRSSTSNTALQSEQMRTLREGQRQMETQLNDWSSGPESEGLMMIPQRNPRNEQAHRINYAHSPLRHVQNSNDGEGREGSGEVPSSVDYFGHASLQPFPQLWPTSQNATRPQSETQLVHLRDSTNMQSAPFLPDLTSPPPMTGAELSSDPQLPQKRKASMQDHYLEFQDCVPSPELPRDPGKAAQREPASSTRVLRSPKMRKKDQMSKPLPAEGKAGPSRAFDGAAGEFSGENADDELTAEESERRDSSWHLQDDAFFPYHATVTTASQQPSFLPHPTPQLMAPASANLPQASSDLFQAPLPIPASAIPSRPHHTHLSADPNQTPPHYPNFITYPGLGWMCTTCHLITQSPSLHSSNGDWCFDVQGPDPLSQPARVLRSWPPLRPSRTGGMLLREMMDRGVAAGEDASREGVGDWRVLVRDWAFGTVDYTETHAWGG</sequence>
<dbReference type="Gene3D" id="4.10.240.10">
    <property type="entry name" value="Zn(2)-C6 fungal-type DNA-binding domain"/>
    <property type="match status" value="1"/>
</dbReference>
<dbReference type="SUPFAM" id="SSF57701">
    <property type="entry name" value="Zn2/Cys6 DNA-binding domain"/>
    <property type="match status" value="1"/>
</dbReference>
<proteinExistence type="predicted"/>
<feature type="compositionally biased region" description="Polar residues" evidence="8">
    <location>
        <begin position="776"/>
        <end position="825"/>
    </location>
</feature>
<dbReference type="GO" id="GO:0043565">
    <property type="term" value="F:sequence-specific DNA binding"/>
    <property type="evidence" value="ECO:0007669"/>
    <property type="project" value="TreeGrafter"/>
</dbReference>
<dbReference type="CDD" id="cd00067">
    <property type="entry name" value="GAL4"/>
    <property type="match status" value="1"/>
</dbReference>
<dbReference type="EMBL" id="QWIQ01000202">
    <property type="protein sequence ID" value="RMZ00234.1"/>
    <property type="molecule type" value="Genomic_DNA"/>
</dbReference>
<feature type="compositionally biased region" description="Low complexity" evidence="8">
    <location>
        <begin position="639"/>
        <end position="650"/>
    </location>
</feature>
<feature type="region of interest" description="Disordered" evidence="8">
    <location>
        <begin position="840"/>
        <end position="912"/>
    </location>
</feature>
<evidence type="ECO:0000256" key="1">
    <source>
        <dbReference type="ARBA" id="ARBA00004123"/>
    </source>
</evidence>
<feature type="compositionally biased region" description="Basic and acidic residues" evidence="8">
    <location>
        <begin position="1126"/>
        <end position="1135"/>
    </location>
</feature>
<evidence type="ECO:0000256" key="4">
    <source>
        <dbReference type="ARBA" id="ARBA00023015"/>
    </source>
</evidence>
<feature type="compositionally biased region" description="Polar residues" evidence="8">
    <location>
        <begin position="840"/>
        <end position="849"/>
    </location>
</feature>
<dbReference type="SMART" id="SM00906">
    <property type="entry name" value="Fungal_trans"/>
    <property type="match status" value="1"/>
</dbReference>
<dbReference type="GO" id="GO:0045944">
    <property type="term" value="P:positive regulation of transcription by RNA polymerase II"/>
    <property type="evidence" value="ECO:0007669"/>
    <property type="project" value="TreeGrafter"/>
</dbReference>
<evidence type="ECO:0000256" key="5">
    <source>
        <dbReference type="ARBA" id="ARBA00023125"/>
    </source>
</evidence>
<dbReference type="CDD" id="cd12148">
    <property type="entry name" value="fungal_TF_MHR"/>
    <property type="match status" value="1"/>
</dbReference>
<dbReference type="InterPro" id="IPR007219">
    <property type="entry name" value="XnlR_reg_dom"/>
</dbReference>
<dbReference type="SMART" id="SM00066">
    <property type="entry name" value="GAL4"/>
    <property type="match status" value="1"/>
</dbReference>
<keyword evidence="5" id="KW-0238">DNA-binding</keyword>
<dbReference type="InterPro" id="IPR001138">
    <property type="entry name" value="Zn2Cys6_DnaBD"/>
</dbReference>
<keyword evidence="7" id="KW-0539">Nucleus</keyword>
<dbReference type="GO" id="GO:0008270">
    <property type="term" value="F:zinc ion binding"/>
    <property type="evidence" value="ECO:0007669"/>
    <property type="project" value="InterPro"/>
</dbReference>
<feature type="region of interest" description="Disordered" evidence="8">
    <location>
        <begin position="675"/>
        <end position="825"/>
    </location>
</feature>
<evidence type="ECO:0000256" key="3">
    <source>
        <dbReference type="ARBA" id="ARBA00022833"/>
    </source>
</evidence>
<feature type="region of interest" description="Disordered" evidence="8">
    <location>
        <begin position="98"/>
        <end position="131"/>
    </location>
</feature>
<dbReference type="Pfam" id="PF04082">
    <property type="entry name" value="Fungal_trans"/>
    <property type="match status" value="1"/>
</dbReference>
<feature type="compositionally biased region" description="Polar residues" evidence="8">
    <location>
        <begin position="951"/>
        <end position="966"/>
    </location>
</feature>
<comment type="subcellular location">
    <subcellularLocation>
        <location evidence="1">Nucleus</location>
    </subcellularLocation>
</comment>
<reference evidence="10 11" key="1">
    <citation type="journal article" date="2018" name="BMC Genomics">
        <title>Genomic evidence for intraspecific hybridization in a clonal and extremely halotolerant yeast.</title>
        <authorList>
            <person name="Gostincar C."/>
            <person name="Stajich J.E."/>
            <person name="Zupancic J."/>
            <person name="Zalar P."/>
            <person name="Gunde-Cimerman N."/>
        </authorList>
    </citation>
    <scope>NUCLEOTIDE SEQUENCE [LARGE SCALE GENOMIC DNA]</scope>
    <source>
        <strain evidence="10 11">EXF-171</strain>
    </source>
</reference>
<dbReference type="GO" id="GO:0005634">
    <property type="term" value="C:nucleus"/>
    <property type="evidence" value="ECO:0007669"/>
    <property type="project" value="UniProtKB-SubCell"/>
</dbReference>
<evidence type="ECO:0000313" key="10">
    <source>
        <dbReference type="EMBL" id="RMZ00234.1"/>
    </source>
</evidence>
<feature type="compositionally biased region" description="Polar residues" evidence="8">
    <location>
        <begin position="975"/>
        <end position="987"/>
    </location>
</feature>
<keyword evidence="6" id="KW-0804">Transcription</keyword>
<keyword evidence="4" id="KW-0805">Transcription regulation</keyword>
<dbReference type="PANTHER" id="PTHR47782:SF2">
    <property type="entry name" value="TRANSCRIPTION FACTOR, PUTATIVE (AFU_ORTHOLOGUE AFUA_4G12570)-RELATED"/>
    <property type="match status" value="1"/>
</dbReference>
<protein>
    <recommendedName>
        <fullName evidence="9">Zn(2)-C6 fungal-type domain-containing protein</fullName>
    </recommendedName>
</protein>
<evidence type="ECO:0000313" key="11">
    <source>
        <dbReference type="Proteomes" id="UP000281468"/>
    </source>
</evidence>
<dbReference type="InterPro" id="IPR052202">
    <property type="entry name" value="Yeast_MetPath_Reg"/>
</dbReference>
<evidence type="ECO:0000256" key="6">
    <source>
        <dbReference type="ARBA" id="ARBA00023163"/>
    </source>
</evidence>
<feature type="compositionally biased region" description="Polar residues" evidence="8">
    <location>
        <begin position="651"/>
        <end position="661"/>
    </location>
</feature>
<evidence type="ECO:0000256" key="2">
    <source>
        <dbReference type="ARBA" id="ARBA00022723"/>
    </source>
</evidence>
<feature type="region of interest" description="Disordered" evidence="8">
    <location>
        <begin position="1077"/>
        <end position="1199"/>
    </location>
</feature>
<dbReference type="Pfam" id="PF00172">
    <property type="entry name" value="Zn_clus"/>
    <property type="match status" value="1"/>
</dbReference>